<protein>
    <submittedName>
        <fullName evidence="9">ABC transporter permease</fullName>
    </submittedName>
</protein>
<keyword evidence="6 7" id="KW-0472">Membrane</keyword>
<dbReference type="PANTHER" id="PTHR30151">
    <property type="entry name" value="ALKANE SULFONATE ABC TRANSPORTER-RELATED, MEMBRANE SUBUNIT"/>
    <property type="match status" value="1"/>
</dbReference>
<feature type="transmembrane region" description="Helical" evidence="7">
    <location>
        <begin position="217"/>
        <end position="236"/>
    </location>
</feature>
<evidence type="ECO:0000256" key="1">
    <source>
        <dbReference type="ARBA" id="ARBA00004651"/>
    </source>
</evidence>
<dbReference type="CDD" id="cd06261">
    <property type="entry name" value="TM_PBP2"/>
    <property type="match status" value="1"/>
</dbReference>
<keyword evidence="4 7" id="KW-0812">Transmembrane</keyword>
<reference evidence="9" key="1">
    <citation type="submission" date="2020-07" db="EMBL/GenBank/DDBJ databases">
        <title>Huge and variable diversity of episymbiotic CPR bacteria and DPANN archaea in groundwater ecosystems.</title>
        <authorList>
            <person name="He C.Y."/>
            <person name="Keren R."/>
            <person name="Whittaker M."/>
            <person name="Farag I.F."/>
            <person name="Doudna J."/>
            <person name="Cate J.H.D."/>
            <person name="Banfield J.F."/>
        </authorList>
    </citation>
    <scope>NUCLEOTIDE SEQUENCE</scope>
    <source>
        <strain evidence="9">NC_groundwater_17_Pr7_B-0.1um_64_12</strain>
    </source>
</reference>
<dbReference type="SUPFAM" id="SSF161098">
    <property type="entry name" value="MetI-like"/>
    <property type="match status" value="1"/>
</dbReference>
<organism evidence="9 10">
    <name type="scientific">Fimbriimonas ginsengisoli</name>
    <dbReference type="NCBI Taxonomy" id="1005039"/>
    <lineage>
        <taxon>Bacteria</taxon>
        <taxon>Bacillati</taxon>
        <taxon>Armatimonadota</taxon>
        <taxon>Fimbriimonadia</taxon>
        <taxon>Fimbriimonadales</taxon>
        <taxon>Fimbriimonadaceae</taxon>
        <taxon>Fimbriimonas</taxon>
    </lineage>
</organism>
<evidence type="ECO:0000313" key="9">
    <source>
        <dbReference type="EMBL" id="MBI1757294.1"/>
    </source>
</evidence>
<dbReference type="InterPro" id="IPR035906">
    <property type="entry name" value="MetI-like_sf"/>
</dbReference>
<keyword evidence="3" id="KW-1003">Cell membrane</keyword>
<evidence type="ECO:0000313" key="10">
    <source>
        <dbReference type="Proteomes" id="UP000727962"/>
    </source>
</evidence>
<dbReference type="Gene3D" id="1.10.3720.10">
    <property type="entry name" value="MetI-like"/>
    <property type="match status" value="1"/>
</dbReference>
<dbReference type="EMBL" id="JACOSL010000058">
    <property type="protein sequence ID" value="MBI1757294.1"/>
    <property type="molecule type" value="Genomic_DNA"/>
</dbReference>
<keyword evidence="5 7" id="KW-1133">Transmembrane helix</keyword>
<evidence type="ECO:0000256" key="6">
    <source>
        <dbReference type="ARBA" id="ARBA00023136"/>
    </source>
</evidence>
<dbReference type="GO" id="GO:0005886">
    <property type="term" value="C:plasma membrane"/>
    <property type="evidence" value="ECO:0007669"/>
    <property type="project" value="UniProtKB-SubCell"/>
</dbReference>
<dbReference type="GO" id="GO:0055085">
    <property type="term" value="P:transmembrane transport"/>
    <property type="evidence" value="ECO:0007669"/>
    <property type="project" value="InterPro"/>
</dbReference>
<evidence type="ECO:0000256" key="4">
    <source>
        <dbReference type="ARBA" id="ARBA00022692"/>
    </source>
</evidence>
<feature type="domain" description="ABC transmembrane type-1" evidence="8">
    <location>
        <begin position="55"/>
        <end position="235"/>
    </location>
</feature>
<name>A0A931LTZ1_FIMGI</name>
<dbReference type="AlphaFoldDB" id="A0A931LTZ1"/>
<proteinExistence type="inferred from homology"/>
<sequence length="252" mass="26705">MKTHLRRAAFFAAIILVWAALSAAKIWDPTLMPGPAHVAESLWGLLADGSLLASVAVSMRRVCEGYAVSVLVGVPLGILIARSKALEDTVGSLVAGLQALPSICWLPLALLWFGLNDTAILFVVVMGSLVSVTISVQDGVHNLSPGYVRAARTMGVRGLALVHHVLLPASLPSVLTGIKLGWAYAWRALMAGELLFVSVGLGHLLMTGRELGDMAQVLAVMVVIAAIGIFTDRVVFGNLESYVRDRYGLGRA</sequence>
<comment type="subcellular location">
    <subcellularLocation>
        <location evidence="1 7">Cell membrane</location>
        <topology evidence="1 7">Multi-pass membrane protein</topology>
    </subcellularLocation>
</comment>
<accession>A0A931LTZ1</accession>
<feature type="transmembrane region" description="Helical" evidence="7">
    <location>
        <begin position="184"/>
        <end position="205"/>
    </location>
</feature>
<feature type="transmembrane region" description="Helical" evidence="7">
    <location>
        <begin position="158"/>
        <end position="178"/>
    </location>
</feature>
<evidence type="ECO:0000256" key="3">
    <source>
        <dbReference type="ARBA" id="ARBA00022475"/>
    </source>
</evidence>
<dbReference type="Pfam" id="PF00528">
    <property type="entry name" value="BPD_transp_1"/>
    <property type="match status" value="1"/>
</dbReference>
<gene>
    <name evidence="9" type="ORF">HYR64_09340</name>
</gene>
<keyword evidence="2 7" id="KW-0813">Transport</keyword>
<evidence type="ECO:0000256" key="5">
    <source>
        <dbReference type="ARBA" id="ARBA00022989"/>
    </source>
</evidence>
<evidence type="ECO:0000259" key="8">
    <source>
        <dbReference type="PROSITE" id="PS50928"/>
    </source>
</evidence>
<evidence type="ECO:0000256" key="2">
    <source>
        <dbReference type="ARBA" id="ARBA00022448"/>
    </source>
</evidence>
<comment type="caution">
    <text evidence="9">The sequence shown here is derived from an EMBL/GenBank/DDBJ whole genome shotgun (WGS) entry which is preliminary data.</text>
</comment>
<dbReference type="Proteomes" id="UP000727962">
    <property type="component" value="Unassembled WGS sequence"/>
</dbReference>
<dbReference type="InterPro" id="IPR000515">
    <property type="entry name" value="MetI-like"/>
</dbReference>
<comment type="similarity">
    <text evidence="7">Belongs to the binding-protein-dependent transport system permease family.</text>
</comment>
<dbReference type="PANTHER" id="PTHR30151:SF0">
    <property type="entry name" value="ABC TRANSPORTER PERMEASE PROTEIN MJ0413-RELATED"/>
    <property type="match status" value="1"/>
</dbReference>
<evidence type="ECO:0000256" key="7">
    <source>
        <dbReference type="RuleBase" id="RU363032"/>
    </source>
</evidence>
<feature type="transmembrane region" description="Helical" evidence="7">
    <location>
        <begin position="65"/>
        <end position="81"/>
    </location>
</feature>
<feature type="transmembrane region" description="Helical" evidence="7">
    <location>
        <begin position="119"/>
        <end position="137"/>
    </location>
</feature>
<dbReference type="PROSITE" id="PS50928">
    <property type="entry name" value="ABC_TM1"/>
    <property type="match status" value="1"/>
</dbReference>
<feature type="transmembrane region" description="Helical" evidence="7">
    <location>
        <begin position="93"/>
        <end position="113"/>
    </location>
</feature>